<reference evidence="1" key="1">
    <citation type="journal article" date="2023" name="Mol. Phylogenet. Evol.">
        <title>Genome-scale phylogeny and comparative genomics of the fungal order Sordariales.</title>
        <authorList>
            <person name="Hensen N."/>
            <person name="Bonometti L."/>
            <person name="Westerberg I."/>
            <person name="Brannstrom I.O."/>
            <person name="Guillou S."/>
            <person name="Cros-Aarteil S."/>
            <person name="Calhoun S."/>
            <person name="Haridas S."/>
            <person name="Kuo A."/>
            <person name="Mondo S."/>
            <person name="Pangilinan J."/>
            <person name="Riley R."/>
            <person name="LaButti K."/>
            <person name="Andreopoulos B."/>
            <person name="Lipzen A."/>
            <person name="Chen C."/>
            <person name="Yan M."/>
            <person name="Daum C."/>
            <person name="Ng V."/>
            <person name="Clum A."/>
            <person name="Steindorff A."/>
            <person name="Ohm R.A."/>
            <person name="Martin F."/>
            <person name="Silar P."/>
            <person name="Natvig D.O."/>
            <person name="Lalanne C."/>
            <person name="Gautier V."/>
            <person name="Ament-Velasquez S.L."/>
            <person name="Kruys A."/>
            <person name="Hutchinson M.I."/>
            <person name="Powell A.J."/>
            <person name="Barry K."/>
            <person name="Miller A.N."/>
            <person name="Grigoriev I.V."/>
            <person name="Debuchy R."/>
            <person name="Gladieux P."/>
            <person name="Hiltunen Thoren M."/>
            <person name="Johannesson H."/>
        </authorList>
    </citation>
    <scope>NUCLEOTIDE SEQUENCE</scope>
    <source>
        <strain evidence="1">SMH4131-1</strain>
    </source>
</reference>
<reference evidence="1" key="2">
    <citation type="submission" date="2023-06" db="EMBL/GenBank/DDBJ databases">
        <authorList>
            <consortium name="Lawrence Berkeley National Laboratory"/>
            <person name="Haridas S."/>
            <person name="Hensen N."/>
            <person name="Bonometti L."/>
            <person name="Westerberg I."/>
            <person name="Brannstrom I.O."/>
            <person name="Guillou S."/>
            <person name="Cros-Aarteil S."/>
            <person name="Calhoun S."/>
            <person name="Kuo A."/>
            <person name="Mondo S."/>
            <person name="Pangilinan J."/>
            <person name="Riley R."/>
            <person name="Labutti K."/>
            <person name="Andreopoulos B."/>
            <person name="Lipzen A."/>
            <person name="Chen C."/>
            <person name="Yanf M."/>
            <person name="Daum C."/>
            <person name="Ng V."/>
            <person name="Clum A."/>
            <person name="Steindorff A."/>
            <person name="Ohm R."/>
            <person name="Martin F."/>
            <person name="Silar P."/>
            <person name="Natvig D."/>
            <person name="Lalanne C."/>
            <person name="Gautier V."/>
            <person name="Ament-Velasquez S.L."/>
            <person name="Kruys A."/>
            <person name="Hutchinson M.I."/>
            <person name="Powell A.J."/>
            <person name="Barry K."/>
            <person name="Miller A.N."/>
            <person name="Grigoriev I.V."/>
            <person name="Debuchy R."/>
            <person name="Gladieux P."/>
            <person name="Thoren M.H."/>
            <person name="Johannesson H."/>
        </authorList>
    </citation>
    <scope>NUCLEOTIDE SEQUENCE</scope>
    <source>
        <strain evidence="1">SMH4131-1</strain>
    </source>
</reference>
<comment type="caution">
    <text evidence="1">The sequence shown here is derived from an EMBL/GenBank/DDBJ whole genome shotgun (WGS) entry which is preliminary data.</text>
</comment>
<evidence type="ECO:0000313" key="2">
    <source>
        <dbReference type="Proteomes" id="UP001286456"/>
    </source>
</evidence>
<accession>A0AAE0MI17</accession>
<gene>
    <name evidence="1" type="ORF">B0T19DRAFT_124698</name>
</gene>
<dbReference type="AlphaFoldDB" id="A0AAE0MI17"/>
<evidence type="ECO:0000313" key="1">
    <source>
        <dbReference type="EMBL" id="KAK3333391.1"/>
    </source>
</evidence>
<name>A0AAE0MI17_9PEZI</name>
<proteinExistence type="predicted"/>
<protein>
    <submittedName>
        <fullName evidence="1">Uncharacterized protein</fullName>
    </submittedName>
</protein>
<dbReference type="EMBL" id="JAUEPO010000002">
    <property type="protein sequence ID" value="KAK3333391.1"/>
    <property type="molecule type" value="Genomic_DNA"/>
</dbReference>
<dbReference type="Proteomes" id="UP001286456">
    <property type="component" value="Unassembled WGS sequence"/>
</dbReference>
<keyword evidence="2" id="KW-1185">Reference proteome</keyword>
<sequence>MWHAALLRCQPAMAAETSCVFLRVLCLPPWLFRVPRGPQYPLVHILCIWRGKREKERTTERERERNHRFRNCPPKFLGLRETNQYEAERTRGTLTALGADIGLPPVPHRL</sequence>
<organism evidence="1 2">
    <name type="scientific">Cercophora scortea</name>
    <dbReference type="NCBI Taxonomy" id="314031"/>
    <lineage>
        <taxon>Eukaryota</taxon>
        <taxon>Fungi</taxon>
        <taxon>Dikarya</taxon>
        <taxon>Ascomycota</taxon>
        <taxon>Pezizomycotina</taxon>
        <taxon>Sordariomycetes</taxon>
        <taxon>Sordariomycetidae</taxon>
        <taxon>Sordariales</taxon>
        <taxon>Lasiosphaeriaceae</taxon>
        <taxon>Cercophora</taxon>
    </lineage>
</organism>